<comment type="caution">
    <text evidence="1">The sequence shown here is derived from an EMBL/GenBank/DDBJ whole genome shotgun (WGS) entry which is preliminary data.</text>
</comment>
<protein>
    <submittedName>
        <fullName evidence="1">ABC transporter permease protein</fullName>
    </submittedName>
</protein>
<evidence type="ECO:0000313" key="2">
    <source>
        <dbReference type="Proteomes" id="UP000075442"/>
    </source>
</evidence>
<reference evidence="1 2" key="1">
    <citation type="submission" date="2016-01" db="EMBL/GenBank/DDBJ databases">
        <title>Highly variable Streptococcus oralis 1 are common among viridans streptococci isolated from primates.</title>
        <authorList>
            <person name="Denapaite D."/>
            <person name="Rieger M."/>
            <person name="Koendgen S."/>
            <person name="Brueckner R."/>
            <person name="Ochigava I."/>
            <person name="Kappeler P."/>
            <person name="Maetz-Rensing K."/>
            <person name="Leendertz F."/>
        </authorList>
    </citation>
    <scope>NUCLEOTIDE SEQUENCE [LARGE SCALE GENOMIC DNA]</scope>
    <source>
        <strain evidence="1 2">M3-1</strain>
    </source>
</reference>
<sequence>MRLKVIKKLVDINILYSSQEANLANLRKKQAKNPGKKSKCFR</sequence>
<evidence type="ECO:0000313" key="1">
    <source>
        <dbReference type="EMBL" id="KYF34047.1"/>
    </source>
</evidence>
<gene>
    <name evidence="1" type="ORF">SMIM3I_00844</name>
</gene>
<accession>A0A150NKS7</accession>
<dbReference type="AlphaFoldDB" id="A0A150NKS7"/>
<dbReference type="EMBL" id="LROU01000122">
    <property type="protein sequence ID" value="KYF34047.1"/>
    <property type="molecule type" value="Genomic_DNA"/>
</dbReference>
<dbReference type="PATRIC" id="fig|28037.235.peg.1710"/>
<proteinExistence type="predicted"/>
<name>A0A150NKS7_STRMT</name>
<organism evidence="1 2">
    <name type="scientific">Streptococcus mitis</name>
    <dbReference type="NCBI Taxonomy" id="28037"/>
    <lineage>
        <taxon>Bacteria</taxon>
        <taxon>Bacillati</taxon>
        <taxon>Bacillota</taxon>
        <taxon>Bacilli</taxon>
        <taxon>Lactobacillales</taxon>
        <taxon>Streptococcaceae</taxon>
        <taxon>Streptococcus</taxon>
        <taxon>Streptococcus mitis group</taxon>
    </lineage>
</organism>
<dbReference type="Proteomes" id="UP000075442">
    <property type="component" value="Unassembled WGS sequence"/>
</dbReference>